<reference evidence="3 4" key="1">
    <citation type="submission" date="2017-02" db="EMBL/GenBank/DDBJ databases">
        <authorList>
            <person name="Peterson S.W."/>
        </authorList>
    </citation>
    <scope>NUCLEOTIDE SEQUENCE [LARGE SCALE GENOMIC DNA]</scope>
    <source>
        <strain evidence="3 4">LSP_Lj1</strain>
    </source>
</reference>
<dbReference type="GO" id="GO:0000160">
    <property type="term" value="P:phosphorelay signal transduction system"/>
    <property type="evidence" value="ECO:0007669"/>
    <property type="project" value="InterPro"/>
</dbReference>
<feature type="domain" description="Response regulatory" evidence="2">
    <location>
        <begin position="31"/>
        <end position="150"/>
    </location>
</feature>
<feature type="modified residue" description="4-aspartylphosphate" evidence="1">
    <location>
        <position position="86"/>
    </location>
</feature>
<dbReference type="AlphaFoldDB" id="A0A1R4KMQ6"/>
<keyword evidence="4" id="KW-1185">Reference proteome</keyword>
<name>A0A1R4KMQ6_9ACTN</name>
<protein>
    <submittedName>
        <fullName evidence="3">PROBABLE RESPONSE REGULATOR</fullName>
    </submittedName>
</protein>
<keyword evidence="1" id="KW-0597">Phosphoprotein</keyword>
<dbReference type="InterPro" id="IPR011006">
    <property type="entry name" value="CheY-like_superfamily"/>
</dbReference>
<evidence type="ECO:0000259" key="2">
    <source>
        <dbReference type="PROSITE" id="PS50110"/>
    </source>
</evidence>
<dbReference type="EMBL" id="FUKQ01000063">
    <property type="protein sequence ID" value="SJN45578.1"/>
    <property type="molecule type" value="Genomic_DNA"/>
</dbReference>
<dbReference type="STRING" id="1255658.FM114_16120"/>
<proteinExistence type="predicted"/>
<dbReference type="Proteomes" id="UP000188342">
    <property type="component" value="Unassembled WGS sequence"/>
</dbReference>
<dbReference type="PROSITE" id="PS50110">
    <property type="entry name" value="RESPONSE_REGULATORY"/>
    <property type="match status" value="1"/>
</dbReference>
<gene>
    <name evidence="3" type="ORF">FM114_16120</name>
</gene>
<evidence type="ECO:0000313" key="3">
    <source>
        <dbReference type="EMBL" id="SJN45578.1"/>
    </source>
</evidence>
<accession>A0A1R4KMQ6</accession>
<sequence length="159" mass="17279">MQAKAICRITRTTEEQEDLMSDENTSGRTLKVLLYSDDRSRRDNVRLALGRRIASDLPEIEIFDTATAPAVVKAATSGGYDLLILDGEAVPLGGMGISRQLKDEMTDCPPIVLLVARAADAWLATWSNADVVEPLPVDPIRLPRTVAEVARKHLAGARA</sequence>
<dbReference type="SUPFAM" id="SSF52172">
    <property type="entry name" value="CheY-like"/>
    <property type="match status" value="1"/>
</dbReference>
<dbReference type="InterPro" id="IPR001789">
    <property type="entry name" value="Sig_transdc_resp-reg_receiver"/>
</dbReference>
<organism evidence="3 4">
    <name type="scientific">Luteococcus japonicus LSP_Lj1</name>
    <dbReference type="NCBI Taxonomy" id="1255658"/>
    <lineage>
        <taxon>Bacteria</taxon>
        <taxon>Bacillati</taxon>
        <taxon>Actinomycetota</taxon>
        <taxon>Actinomycetes</taxon>
        <taxon>Propionibacteriales</taxon>
        <taxon>Propionibacteriaceae</taxon>
        <taxon>Luteococcus</taxon>
    </lineage>
</organism>
<evidence type="ECO:0000256" key="1">
    <source>
        <dbReference type="PROSITE-ProRule" id="PRU00169"/>
    </source>
</evidence>
<dbReference type="Gene3D" id="3.40.50.2300">
    <property type="match status" value="1"/>
</dbReference>
<evidence type="ECO:0000313" key="4">
    <source>
        <dbReference type="Proteomes" id="UP000188342"/>
    </source>
</evidence>